<dbReference type="PANTHER" id="PTHR23523">
    <property type="match status" value="1"/>
</dbReference>
<feature type="transmembrane region" description="Helical" evidence="4">
    <location>
        <begin position="75"/>
        <end position="93"/>
    </location>
</feature>
<evidence type="ECO:0000259" key="5">
    <source>
        <dbReference type="PROSITE" id="PS50850"/>
    </source>
</evidence>
<dbReference type="PANTHER" id="PTHR23523:SF2">
    <property type="entry name" value="2-NITROIMIDAZOLE TRANSPORTER"/>
    <property type="match status" value="1"/>
</dbReference>
<dbReference type="SUPFAM" id="SSF103473">
    <property type="entry name" value="MFS general substrate transporter"/>
    <property type="match status" value="1"/>
</dbReference>
<dbReference type="InterPro" id="IPR011701">
    <property type="entry name" value="MFS"/>
</dbReference>
<feature type="transmembrane region" description="Helical" evidence="4">
    <location>
        <begin position="279"/>
        <end position="298"/>
    </location>
</feature>
<dbReference type="Pfam" id="PF07690">
    <property type="entry name" value="MFS_1"/>
    <property type="match status" value="1"/>
</dbReference>
<dbReference type="InterPro" id="IPR020846">
    <property type="entry name" value="MFS_dom"/>
</dbReference>
<evidence type="ECO:0000256" key="3">
    <source>
        <dbReference type="ARBA" id="ARBA00023136"/>
    </source>
</evidence>
<feature type="transmembrane region" description="Helical" evidence="4">
    <location>
        <begin position="242"/>
        <end position="259"/>
    </location>
</feature>
<evidence type="ECO:0000256" key="1">
    <source>
        <dbReference type="ARBA" id="ARBA00022692"/>
    </source>
</evidence>
<accession>A0ABV2AYB6</accession>
<organism evidence="6 7">
    <name type="scientific">Salinisphaera dokdonensis CL-ES53</name>
    <dbReference type="NCBI Taxonomy" id="1304272"/>
    <lineage>
        <taxon>Bacteria</taxon>
        <taxon>Pseudomonadati</taxon>
        <taxon>Pseudomonadota</taxon>
        <taxon>Gammaproteobacteria</taxon>
        <taxon>Salinisphaerales</taxon>
        <taxon>Salinisphaeraceae</taxon>
        <taxon>Salinisphaera</taxon>
    </lineage>
</organism>
<feature type="transmembrane region" description="Helical" evidence="4">
    <location>
        <begin position="307"/>
        <end position="325"/>
    </location>
</feature>
<feature type="transmembrane region" description="Helical" evidence="4">
    <location>
        <begin position="331"/>
        <end position="354"/>
    </location>
</feature>
<feature type="transmembrane region" description="Helical" evidence="4">
    <location>
        <begin position="42"/>
        <end position="63"/>
    </location>
</feature>
<evidence type="ECO:0000256" key="4">
    <source>
        <dbReference type="SAM" id="Phobius"/>
    </source>
</evidence>
<feature type="transmembrane region" description="Helical" evidence="4">
    <location>
        <begin position="105"/>
        <end position="124"/>
    </location>
</feature>
<keyword evidence="7" id="KW-1185">Reference proteome</keyword>
<keyword evidence="3 4" id="KW-0472">Membrane</keyword>
<evidence type="ECO:0000313" key="6">
    <source>
        <dbReference type="EMBL" id="MES1928608.1"/>
    </source>
</evidence>
<keyword evidence="1 4" id="KW-0812">Transmembrane</keyword>
<gene>
    <name evidence="6" type="ORF">SADO_05095</name>
</gene>
<proteinExistence type="predicted"/>
<comment type="caution">
    <text evidence="6">The sequence shown here is derived from an EMBL/GenBank/DDBJ whole genome shotgun (WGS) entry which is preliminary data.</text>
</comment>
<dbReference type="InterPro" id="IPR052524">
    <property type="entry name" value="MFS_Cyanate_Porter"/>
</dbReference>
<dbReference type="InterPro" id="IPR036259">
    <property type="entry name" value="MFS_trans_sf"/>
</dbReference>
<protein>
    <submittedName>
        <fullName evidence="6">Major facilitator superfamily transporter</fullName>
    </submittedName>
</protein>
<feature type="transmembrane region" description="Helical" evidence="4">
    <location>
        <begin position="201"/>
        <end position="221"/>
    </location>
</feature>
<feature type="transmembrane region" description="Helical" evidence="4">
    <location>
        <begin position="160"/>
        <end position="181"/>
    </location>
</feature>
<feature type="transmembrane region" description="Helical" evidence="4">
    <location>
        <begin position="130"/>
        <end position="148"/>
    </location>
</feature>
<feature type="transmembrane region" description="Helical" evidence="4">
    <location>
        <begin position="392"/>
        <end position="412"/>
    </location>
</feature>
<feature type="transmembrane region" description="Helical" evidence="4">
    <location>
        <begin position="366"/>
        <end position="386"/>
    </location>
</feature>
<feature type="domain" description="Major facilitator superfamily (MFS) profile" evidence="5">
    <location>
        <begin position="44"/>
        <end position="418"/>
    </location>
</feature>
<dbReference type="EMBL" id="APND01000001">
    <property type="protein sequence ID" value="MES1928608.1"/>
    <property type="molecule type" value="Genomic_DNA"/>
</dbReference>
<name>A0ABV2AYB6_9GAMM</name>
<dbReference type="Gene3D" id="1.20.1250.20">
    <property type="entry name" value="MFS general substrate transporter like domains"/>
    <property type="match status" value="1"/>
</dbReference>
<keyword evidence="2 4" id="KW-1133">Transmembrane helix</keyword>
<reference evidence="6 7" key="1">
    <citation type="submission" date="2013-03" db="EMBL/GenBank/DDBJ databases">
        <title>Salinisphaera dokdonensis CL-ES53 Genome Sequencing.</title>
        <authorList>
            <person name="Li C."/>
            <person name="Lai Q."/>
            <person name="Shao Z."/>
        </authorList>
    </citation>
    <scope>NUCLEOTIDE SEQUENCE [LARGE SCALE GENOMIC DNA]</scope>
    <source>
        <strain evidence="6 7">CL-ES53</strain>
    </source>
</reference>
<evidence type="ECO:0000313" key="7">
    <source>
        <dbReference type="Proteomes" id="UP001460888"/>
    </source>
</evidence>
<evidence type="ECO:0000256" key="2">
    <source>
        <dbReference type="ARBA" id="ARBA00022989"/>
    </source>
</evidence>
<dbReference type="Proteomes" id="UP001460888">
    <property type="component" value="Unassembled WGS sequence"/>
</dbReference>
<sequence>MQGKSAVSAAAGSAWLSNHYNALPTGHALPSMPITHQHVRRAGILLLLWLTGVYMRAPIMVAAPLGEQIREELGFAQTALGMLTTLPVFMLGLGALPAAWLIGRFGARGTLTAALFLTAIASLLRGTAPNLYALLALTALMGLGIAAMQPALPALVGRWCPGFVALGSTVYINGMMLGEFIGAGLTLPVLLPAVDDSWRTALLVFSIPALLILPWLYRPTLQGQRQPARARRKMPDWRDKHMWQYGAALGASAATFFGLNAYMGSLLARRDMADSLDTTLFFFNFAQIGASVVMMIAARHVLRTPRLLAITIAVHIVGVTGLLLAPNEALIGIAVMLSAASALQLVSLTTLPALVRTPDEAGRLAAGMFAIGYVLAFVIPLIAGLATDMSGTINAGLGVLLLFNLLCLPLIWRAPTHD</sequence>
<dbReference type="PROSITE" id="PS50850">
    <property type="entry name" value="MFS"/>
    <property type="match status" value="1"/>
</dbReference>